<reference evidence="11 12" key="2">
    <citation type="journal article" date="2024" name="G3 (Bethesda)">
        <title>The genome of the cryopelagic Antarctic bald notothen, Trematomus borchgrevinki.</title>
        <authorList>
            <person name="Rayamajhi N."/>
            <person name="Rivera-Colon A.G."/>
            <person name="Minhas B.F."/>
            <person name="Cheng C.C."/>
            <person name="Catchen J.M."/>
        </authorList>
    </citation>
    <scope>NUCLEOTIDE SEQUENCE [LARGE SCALE GENOMIC DNA]</scope>
    <source>
        <strain evidence="11">AGRC-2024</strain>
    </source>
</reference>
<dbReference type="InterPro" id="IPR038888">
    <property type="entry name" value="CFAP36"/>
</dbReference>
<dbReference type="GO" id="GO:0005929">
    <property type="term" value="C:cilium"/>
    <property type="evidence" value="ECO:0007669"/>
    <property type="project" value="UniProtKB-SubCell"/>
</dbReference>
<sequence>MAEEDSEWIVESIVGYLGSPEWVIPVSDFMENKCTVFDDEDENKLSYTDIHLQYKKLVETLLGNYMQEVGINEQQFLGRMHLSFCQDQNPAVGVPASSGYR</sequence>
<keyword evidence="7" id="KW-0969">Cilium</keyword>
<dbReference type="Gene3D" id="1.20.1520.10">
    <property type="entry name" value="ADP-ribosylation factor-like 2-binding protein, domain"/>
    <property type="match status" value="1"/>
</dbReference>
<evidence type="ECO:0000313" key="11">
    <source>
        <dbReference type="EMBL" id="KAL3050559.1"/>
    </source>
</evidence>
<evidence type="ECO:0000256" key="4">
    <source>
        <dbReference type="ARBA" id="ARBA00021815"/>
    </source>
</evidence>
<protein>
    <recommendedName>
        <fullName evidence="4">Cilia- and flagella-associated protein 36</fullName>
    </recommendedName>
    <alternativeName>
        <fullName evidence="9">Coiled-coil domain-containing protein 104</fullName>
    </alternativeName>
</protein>
<comment type="caution">
    <text evidence="11">The sequence shown here is derived from an EMBL/GenBank/DDBJ whole genome shotgun (WGS) entry which is preliminary data.</text>
</comment>
<dbReference type="EMBL" id="JBIYXZ010002081">
    <property type="protein sequence ID" value="KAL3050559.1"/>
    <property type="molecule type" value="Genomic_DNA"/>
</dbReference>
<evidence type="ECO:0000256" key="3">
    <source>
        <dbReference type="ARBA" id="ARBA00007460"/>
    </source>
</evidence>
<evidence type="ECO:0000256" key="6">
    <source>
        <dbReference type="ARBA" id="ARBA00023054"/>
    </source>
</evidence>
<organism evidence="11 12">
    <name type="scientific">Pagothenia borchgrevinki</name>
    <name type="common">Bald rockcod</name>
    <name type="synonym">Trematomus borchgrevinki</name>
    <dbReference type="NCBI Taxonomy" id="8213"/>
    <lineage>
        <taxon>Eukaryota</taxon>
        <taxon>Metazoa</taxon>
        <taxon>Chordata</taxon>
        <taxon>Craniata</taxon>
        <taxon>Vertebrata</taxon>
        <taxon>Euteleostomi</taxon>
        <taxon>Actinopterygii</taxon>
        <taxon>Neopterygii</taxon>
        <taxon>Teleostei</taxon>
        <taxon>Neoteleostei</taxon>
        <taxon>Acanthomorphata</taxon>
        <taxon>Eupercaria</taxon>
        <taxon>Perciformes</taxon>
        <taxon>Notothenioidei</taxon>
        <taxon>Nototheniidae</taxon>
        <taxon>Pagothenia</taxon>
    </lineage>
</organism>
<keyword evidence="12" id="KW-1185">Reference proteome</keyword>
<proteinExistence type="inferred from homology"/>
<feature type="domain" description="BART" evidence="10">
    <location>
        <begin position="6"/>
        <end position="80"/>
    </location>
</feature>
<comment type="similarity">
    <text evidence="3">Belongs to the CFAP36 family.</text>
</comment>
<dbReference type="PANTHER" id="PTHR21532">
    <property type="entry name" value="PHOSPHODIESTERASE HL"/>
    <property type="match status" value="1"/>
</dbReference>
<dbReference type="AlphaFoldDB" id="A0ABD2G8V5"/>
<dbReference type="Pfam" id="PF11527">
    <property type="entry name" value="ARL2_Bind_BART"/>
    <property type="match status" value="1"/>
</dbReference>
<evidence type="ECO:0000256" key="2">
    <source>
        <dbReference type="ARBA" id="ARBA00004496"/>
    </source>
</evidence>
<keyword evidence="8" id="KW-0966">Cell projection</keyword>
<gene>
    <name evidence="11" type="ORF">OYC64_012562</name>
</gene>
<accession>A0ABD2G8V5</accession>
<dbReference type="Proteomes" id="UP001619887">
    <property type="component" value="Unassembled WGS sequence"/>
</dbReference>
<comment type="subcellular location">
    <subcellularLocation>
        <location evidence="1">Cell projection</location>
        <location evidence="1">Cilium</location>
    </subcellularLocation>
    <subcellularLocation>
        <location evidence="2">Cytoplasm</location>
    </subcellularLocation>
</comment>
<dbReference type="InterPro" id="IPR023379">
    <property type="entry name" value="BART_dom"/>
</dbReference>
<evidence type="ECO:0000256" key="9">
    <source>
        <dbReference type="ARBA" id="ARBA00031593"/>
    </source>
</evidence>
<name>A0ABD2G8V5_PAGBO</name>
<dbReference type="PANTHER" id="PTHR21532:SF0">
    <property type="entry name" value="CILIA- AND FLAGELLA-ASSOCIATED PROTEIN 36"/>
    <property type="match status" value="1"/>
</dbReference>
<evidence type="ECO:0000256" key="7">
    <source>
        <dbReference type="ARBA" id="ARBA00023069"/>
    </source>
</evidence>
<reference evidence="11 12" key="1">
    <citation type="journal article" date="2022" name="G3 (Bethesda)">
        <title>Evaluating Illumina-, Nanopore-, and PacBio-based genome assembly strategies with the bald notothen, Trematomus borchgrevinki.</title>
        <authorList>
            <person name="Rayamajhi N."/>
            <person name="Cheng C.C."/>
            <person name="Catchen J.M."/>
        </authorList>
    </citation>
    <scope>NUCLEOTIDE SEQUENCE [LARGE SCALE GENOMIC DNA]</scope>
    <source>
        <strain evidence="11">AGRC-2024</strain>
    </source>
</reference>
<evidence type="ECO:0000256" key="8">
    <source>
        <dbReference type="ARBA" id="ARBA00023273"/>
    </source>
</evidence>
<keyword evidence="5" id="KW-0963">Cytoplasm</keyword>
<evidence type="ECO:0000256" key="5">
    <source>
        <dbReference type="ARBA" id="ARBA00022490"/>
    </source>
</evidence>
<keyword evidence="6" id="KW-0175">Coiled coil</keyword>
<evidence type="ECO:0000259" key="10">
    <source>
        <dbReference type="Pfam" id="PF11527"/>
    </source>
</evidence>
<evidence type="ECO:0000256" key="1">
    <source>
        <dbReference type="ARBA" id="ARBA00004138"/>
    </source>
</evidence>
<dbReference type="GO" id="GO:0005737">
    <property type="term" value="C:cytoplasm"/>
    <property type="evidence" value="ECO:0007669"/>
    <property type="project" value="UniProtKB-SubCell"/>
</dbReference>
<evidence type="ECO:0000313" key="12">
    <source>
        <dbReference type="Proteomes" id="UP001619887"/>
    </source>
</evidence>
<dbReference type="InterPro" id="IPR042541">
    <property type="entry name" value="BART_sf"/>
</dbReference>